<dbReference type="AlphaFoldDB" id="A0A1G6R1M1"/>
<protein>
    <submittedName>
        <fullName evidence="2">Nitrogen fixation protein FixH</fullName>
    </submittedName>
</protein>
<evidence type="ECO:0000313" key="3">
    <source>
        <dbReference type="Proteomes" id="UP000198925"/>
    </source>
</evidence>
<keyword evidence="1" id="KW-0812">Transmembrane</keyword>
<name>A0A1G6R1M1_9PROT</name>
<dbReference type="Proteomes" id="UP000198925">
    <property type="component" value="Unassembled WGS sequence"/>
</dbReference>
<reference evidence="2 3" key="1">
    <citation type="submission" date="2016-10" db="EMBL/GenBank/DDBJ databases">
        <authorList>
            <person name="de Groot N.N."/>
        </authorList>
    </citation>
    <scope>NUCLEOTIDE SEQUENCE [LARGE SCALE GENOMIC DNA]</scope>
    <source>
        <strain evidence="2 3">CPCC 100156</strain>
    </source>
</reference>
<dbReference type="EMBL" id="FMZX01000003">
    <property type="protein sequence ID" value="SDC97907.1"/>
    <property type="molecule type" value="Genomic_DNA"/>
</dbReference>
<dbReference type="RefSeq" id="WP_090662761.1">
    <property type="nucleotide sequence ID" value="NZ_FMZX01000003.1"/>
</dbReference>
<organism evidence="2 3">
    <name type="scientific">Belnapia rosea</name>
    <dbReference type="NCBI Taxonomy" id="938405"/>
    <lineage>
        <taxon>Bacteria</taxon>
        <taxon>Pseudomonadati</taxon>
        <taxon>Pseudomonadota</taxon>
        <taxon>Alphaproteobacteria</taxon>
        <taxon>Acetobacterales</taxon>
        <taxon>Roseomonadaceae</taxon>
        <taxon>Belnapia</taxon>
    </lineage>
</organism>
<feature type="transmembrane region" description="Helical" evidence="1">
    <location>
        <begin position="13"/>
        <end position="37"/>
    </location>
</feature>
<keyword evidence="1" id="KW-0472">Membrane</keyword>
<dbReference type="STRING" id="938405.SAMN02927895_04681"/>
<keyword evidence="3" id="KW-1185">Reference proteome</keyword>
<proteinExistence type="predicted"/>
<sequence length="157" mass="16804">MTTRTFDPARGRWIPWVFVGMMLLVIAVNGVLITAAVESFTGTTTGRSYDKGRAYNHILAEAERQAALGWSARVALGAGELAVAVTDREGHPVEGRLEGLLLRPLDGRTVPLAFAAAGPGQWSAPALPPASGQWEARLTLRDAGGRHLDIRQRVIAP</sequence>
<evidence type="ECO:0000256" key="1">
    <source>
        <dbReference type="SAM" id="Phobius"/>
    </source>
</evidence>
<keyword evidence="1" id="KW-1133">Transmembrane helix</keyword>
<dbReference type="InterPro" id="IPR008620">
    <property type="entry name" value="FixH"/>
</dbReference>
<accession>A0A1G6R1M1</accession>
<gene>
    <name evidence="2" type="ORF">SAMN04487779_1003254</name>
</gene>
<evidence type="ECO:0000313" key="2">
    <source>
        <dbReference type="EMBL" id="SDC97907.1"/>
    </source>
</evidence>
<dbReference type="Pfam" id="PF05751">
    <property type="entry name" value="FixH"/>
    <property type="match status" value="1"/>
</dbReference>